<dbReference type="Pfam" id="PF00990">
    <property type="entry name" value="GGDEF"/>
    <property type="match status" value="1"/>
</dbReference>
<gene>
    <name evidence="4" type="ORF">SAMN06296020_1105</name>
</gene>
<dbReference type="Proteomes" id="UP001158066">
    <property type="component" value="Unassembled WGS sequence"/>
</dbReference>
<evidence type="ECO:0000313" key="5">
    <source>
        <dbReference type="Proteomes" id="UP001158066"/>
    </source>
</evidence>
<dbReference type="SUPFAM" id="SSF55073">
    <property type="entry name" value="Nucleotide cyclase"/>
    <property type="match status" value="1"/>
</dbReference>
<protein>
    <submittedName>
        <fullName evidence="4">Diguanylate cyclase (GGDEF) domain-containing protein</fullName>
    </submittedName>
</protein>
<accession>A0AA45WX00</accession>
<dbReference type="InterPro" id="IPR029787">
    <property type="entry name" value="Nucleotide_cyclase"/>
</dbReference>
<organism evidence="4 5">
    <name type="scientific">Anoxynatronum buryatiense</name>
    <dbReference type="NCBI Taxonomy" id="489973"/>
    <lineage>
        <taxon>Bacteria</taxon>
        <taxon>Bacillati</taxon>
        <taxon>Bacillota</taxon>
        <taxon>Clostridia</taxon>
        <taxon>Eubacteriales</taxon>
        <taxon>Clostridiaceae</taxon>
        <taxon>Anoxynatronum</taxon>
    </lineage>
</organism>
<keyword evidence="2" id="KW-0472">Membrane</keyword>
<dbReference type="InterPro" id="IPR050469">
    <property type="entry name" value="Diguanylate_Cyclase"/>
</dbReference>
<feature type="transmembrane region" description="Helical" evidence="2">
    <location>
        <begin position="12"/>
        <end position="34"/>
    </location>
</feature>
<dbReference type="AlphaFoldDB" id="A0AA45WX00"/>
<dbReference type="PANTHER" id="PTHR45138">
    <property type="entry name" value="REGULATORY COMPONENTS OF SENSORY TRANSDUCTION SYSTEM"/>
    <property type="match status" value="1"/>
</dbReference>
<evidence type="ECO:0000256" key="2">
    <source>
        <dbReference type="SAM" id="Phobius"/>
    </source>
</evidence>
<dbReference type="SMART" id="SM00267">
    <property type="entry name" value="GGDEF"/>
    <property type="match status" value="1"/>
</dbReference>
<comment type="caution">
    <text evidence="4">The sequence shown here is derived from an EMBL/GenBank/DDBJ whole genome shotgun (WGS) entry which is preliminary data.</text>
</comment>
<dbReference type="Gene3D" id="3.30.70.270">
    <property type="match status" value="1"/>
</dbReference>
<dbReference type="GO" id="GO:0052621">
    <property type="term" value="F:diguanylate cyclase activity"/>
    <property type="evidence" value="ECO:0007669"/>
    <property type="project" value="TreeGrafter"/>
</dbReference>
<dbReference type="PROSITE" id="PS50887">
    <property type="entry name" value="GGDEF"/>
    <property type="match status" value="1"/>
</dbReference>
<keyword evidence="2" id="KW-1133">Transmembrane helix</keyword>
<feature type="transmembrane region" description="Helical" evidence="2">
    <location>
        <begin position="69"/>
        <end position="85"/>
    </location>
</feature>
<feature type="transmembrane region" description="Helical" evidence="2">
    <location>
        <begin position="91"/>
        <end position="109"/>
    </location>
</feature>
<evidence type="ECO:0000313" key="4">
    <source>
        <dbReference type="EMBL" id="SMP62492.1"/>
    </source>
</evidence>
<keyword evidence="2" id="KW-0812">Transmembrane</keyword>
<proteinExistence type="predicted"/>
<feature type="region of interest" description="Disordered" evidence="1">
    <location>
        <begin position="338"/>
        <end position="362"/>
    </location>
</feature>
<dbReference type="CDD" id="cd01949">
    <property type="entry name" value="GGDEF"/>
    <property type="match status" value="1"/>
</dbReference>
<sequence>MPTQKKFIHHQLFRITLLYCIGVAVISMAGNLAAGLPMNLNIKWLVLLTCSLLALVFRRKIRHKTRLHTAFFLILILYFTPMGFIESGGSANNALGYVMLAAVLIGYIFRGRRRVVLFLLLLAVFQGLLILEYSYPQFIGQHAAFAIFMDRIIQTPVILGSMFLVVRHYTQAYEETHQQLEQAMITDKLTGLYNRSKTEEVLEMEMERYRRSGNAFSIIMIDVDHFKTINDTFGHPVGDEVLVQFAWLMKSNVRKLDTTGRWGGEEFMVILPETVLSQAGQVGEKIRHAIEQDLQVEDRQVTVSAGVAVVQSADTVPSLVNRADQALYQAKDAGRNQVMPSIRPKSPDLTGAETGIGTISIK</sequence>
<dbReference type="FunFam" id="3.30.70.270:FF:000001">
    <property type="entry name" value="Diguanylate cyclase domain protein"/>
    <property type="match status" value="1"/>
</dbReference>
<dbReference type="PANTHER" id="PTHR45138:SF9">
    <property type="entry name" value="DIGUANYLATE CYCLASE DGCM-RELATED"/>
    <property type="match status" value="1"/>
</dbReference>
<evidence type="ECO:0000259" key="3">
    <source>
        <dbReference type="PROSITE" id="PS50887"/>
    </source>
</evidence>
<reference evidence="4" key="1">
    <citation type="submission" date="2017-05" db="EMBL/GenBank/DDBJ databases">
        <authorList>
            <person name="Varghese N."/>
            <person name="Submissions S."/>
        </authorList>
    </citation>
    <scope>NUCLEOTIDE SEQUENCE</scope>
    <source>
        <strain evidence="4">Su22</strain>
    </source>
</reference>
<name>A0AA45WX00_9CLOT</name>
<keyword evidence="5" id="KW-1185">Reference proteome</keyword>
<feature type="domain" description="GGDEF" evidence="3">
    <location>
        <begin position="214"/>
        <end position="343"/>
    </location>
</feature>
<dbReference type="InterPro" id="IPR000160">
    <property type="entry name" value="GGDEF_dom"/>
</dbReference>
<dbReference type="NCBIfam" id="TIGR00254">
    <property type="entry name" value="GGDEF"/>
    <property type="match status" value="1"/>
</dbReference>
<dbReference type="EMBL" id="FXUF01000010">
    <property type="protein sequence ID" value="SMP62492.1"/>
    <property type="molecule type" value="Genomic_DNA"/>
</dbReference>
<feature type="transmembrane region" description="Helical" evidence="2">
    <location>
        <begin position="116"/>
        <end position="135"/>
    </location>
</feature>
<feature type="transmembrane region" description="Helical" evidence="2">
    <location>
        <begin position="40"/>
        <end position="57"/>
    </location>
</feature>
<evidence type="ECO:0000256" key="1">
    <source>
        <dbReference type="SAM" id="MobiDB-lite"/>
    </source>
</evidence>
<dbReference type="RefSeq" id="WP_283409797.1">
    <property type="nucleotide sequence ID" value="NZ_FXUF01000010.1"/>
</dbReference>
<dbReference type="InterPro" id="IPR043128">
    <property type="entry name" value="Rev_trsase/Diguanyl_cyclase"/>
</dbReference>